<name>J3JDR7_9EURY</name>
<gene>
    <name evidence="2" type="ORF">HSB1_40850</name>
</gene>
<organism evidence="2 3">
    <name type="scientific">Halogranum salarium B-1</name>
    <dbReference type="NCBI Taxonomy" id="1210908"/>
    <lineage>
        <taxon>Archaea</taxon>
        <taxon>Methanobacteriati</taxon>
        <taxon>Methanobacteriota</taxon>
        <taxon>Stenosarchaea group</taxon>
        <taxon>Halobacteria</taxon>
        <taxon>Halobacteriales</taxon>
        <taxon>Haloferacaceae</taxon>
    </lineage>
</organism>
<feature type="region of interest" description="Disordered" evidence="1">
    <location>
        <begin position="1"/>
        <end position="64"/>
    </location>
</feature>
<evidence type="ECO:0000313" key="2">
    <source>
        <dbReference type="EMBL" id="EJN57724.1"/>
    </source>
</evidence>
<reference evidence="2 3" key="1">
    <citation type="journal article" date="2012" name="J. Bacteriol.">
        <title>Draft Genome Sequence of the Extremely Halophilic Archaeon Halogranum salarium B-1T.</title>
        <authorList>
            <person name="Kim K.K."/>
            <person name="Lee K.C."/>
            <person name="Lee J.S."/>
        </authorList>
    </citation>
    <scope>NUCLEOTIDE SEQUENCE [LARGE SCALE GENOMIC DNA]</scope>
    <source>
        <strain evidence="2 3">B-1</strain>
    </source>
</reference>
<comment type="caution">
    <text evidence="2">The sequence shown here is derived from an EMBL/GenBank/DDBJ whole genome shotgun (WGS) entry which is preliminary data.</text>
</comment>
<sequence length="64" mass="7132">MWTVRRRQAVDSVHAPTVNGVKNRIEELHRQHTTSMTDDDSASSPTAADDISDGEYRSVSAPDY</sequence>
<dbReference type="EMBL" id="ALJD01000012">
    <property type="protein sequence ID" value="EJN57724.1"/>
    <property type="molecule type" value="Genomic_DNA"/>
</dbReference>
<evidence type="ECO:0000313" key="3">
    <source>
        <dbReference type="Proteomes" id="UP000007813"/>
    </source>
</evidence>
<dbReference type="AlphaFoldDB" id="J3JDR7"/>
<accession>J3JDR7</accession>
<dbReference type="Proteomes" id="UP000007813">
    <property type="component" value="Unassembled WGS sequence"/>
</dbReference>
<evidence type="ECO:0000256" key="1">
    <source>
        <dbReference type="SAM" id="MobiDB-lite"/>
    </source>
</evidence>
<protein>
    <submittedName>
        <fullName evidence="2">Uncharacterized protein</fullName>
    </submittedName>
</protein>
<proteinExistence type="predicted"/>